<dbReference type="KEGG" id="paqt:E8L99_00500"/>
<sequence length="232" mass="24626">MSSAGQVDIAVAAVDRLPTDWHDLEPFEYERIARLMRADDRAAYAMAHGLLRRLISGVTGLAAADIRLAYRPGGQPFLAGAPEGFGISLSHSRDVVAVAVGRGVVVGIDVERPRDLAQDSSLLSSVLSPAERITLDAVDPTRREALFLRYWTLKEAILKATGEGITRRALQSLSLAHIALAEESLPRAEIGGLPGTWHLAGGEIDGGVWSLAVEGDGGAIALHRREAAALLA</sequence>
<evidence type="ECO:0000313" key="4">
    <source>
        <dbReference type="EMBL" id="QCK84381.1"/>
    </source>
</evidence>
<dbReference type="InterPro" id="IPR037143">
    <property type="entry name" value="4-PPantetheinyl_Trfase_dom_sf"/>
</dbReference>
<dbReference type="GO" id="GO:0000287">
    <property type="term" value="F:magnesium ion binding"/>
    <property type="evidence" value="ECO:0007669"/>
    <property type="project" value="InterPro"/>
</dbReference>
<dbReference type="AlphaFoldDB" id="A0A4D7QD84"/>
<dbReference type="GO" id="GO:0019878">
    <property type="term" value="P:lysine biosynthetic process via aminoadipic acid"/>
    <property type="evidence" value="ECO:0007669"/>
    <property type="project" value="TreeGrafter"/>
</dbReference>
<dbReference type="PANTHER" id="PTHR12215">
    <property type="entry name" value="PHOSPHOPANTETHEINE TRANSFERASE"/>
    <property type="match status" value="1"/>
</dbReference>
<dbReference type="Gene3D" id="3.90.470.20">
    <property type="entry name" value="4'-phosphopantetheinyl transferase domain"/>
    <property type="match status" value="1"/>
</dbReference>
<dbReference type="RefSeq" id="WP_137097717.1">
    <property type="nucleotide sequence ID" value="NZ_CP039865.1"/>
</dbReference>
<keyword evidence="2 4" id="KW-0808">Transferase</keyword>
<feature type="domain" description="4'-phosphopantetheinyl transferase" evidence="3">
    <location>
        <begin position="106"/>
        <end position="199"/>
    </location>
</feature>
<dbReference type="PANTHER" id="PTHR12215:SF10">
    <property type="entry name" value="L-AMINOADIPATE-SEMIALDEHYDE DEHYDROGENASE-PHOSPHOPANTETHEINYL TRANSFERASE"/>
    <property type="match status" value="1"/>
</dbReference>
<evidence type="ECO:0000256" key="2">
    <source>
        <dbReference type="ARBA" id="ARBA00022679"/>
    </source>
</evidence>
<comment type="similarity">
    <text evidence="1">Belongs to the P-Pant transferase superfamily. Gsp/Sfp/HetI/AcpT family.</text>
</comment>
<dbReference type="EMBL" id="CP039865">
    <property type="protein sequence ID" value="QCK84381.1"/>
    <property type="molecule type" value="Genomic_DNA"/>
</dbReference>
<dbReference type="InterPro" id="IPR008278">
    <property type="entry name" value="4-PPantetheinyl_Trfase_dom"/>
</dbReference>
<keyword evidence="5" id="KW-1185">Reference proteome</keyword>
<evidence type="ECO:0000313" key="5">
    <source>
        <dbReference type="Proteomes" id="UP000298588"/>
    </source>
</evidence>
<dbReference type="InterPro" id="IPR050559">
    <property type="entry name" value="P-Pant_transferase_sf"/>
</dbReference>
<organism evidence="4 5">
    <name type="scientific">Phreatobacter aquaticus</name>
    <dbReference type="NCBI Taxonomy" id="2570229"/>
    <lineage>
        <taxon>Bacteria</taxon>
        <taxon>Pseudomonadati</taxon>
        <taxon>Pseudomonadota</taxon>
        <taxon>Alphaproteobacteria</taxon>
        <taxon>Hyphomicrobiales</taxon>
        <taxon>Phreatobacteraceae</taxon>
        <taxon>Phreatobacter</taxon>
    </lineage>
</organism>
<protein>
    <submittedName>
        <fullName evidence="4">4'-phosphopantetheinyl transferase superfamily protein</fullName>
    </submittedName>
</protein>
<evidence type="ECO:0000259" key="3">
    <source>
        <dbReference type="Pfam" id="PF01648"/>
    </source>
</evidence>
<dbReference type="SUPFAM" id="SSF56214">
    <property type="entry name" value="4'-phosphopantetheinyl transferase"/>
    <property type="match status" value="2"/>
</dbReference>
<dbReference type="GO" id="GO:0005829">
    <property type="term" value="C:cytosol"/>
    <property type="evidence" value="ECO:0007669"/>
    <property type="project" value="TreeGrafter"/>
</dbReference>
<evidence type="ECO:0000256" key="1">
    <source>
        <dbReference type="ARBA" id="ARBA00010990"/>
    </source>
</evidence>
<name>A0A4D7QD84_9HYPH</name>
<dbReference type="Proteomes" id="UP000298588">
    <property type="component" value="Chromosome"/>
</dbReference>
<gene>
    <name evidence="4" type="ORF">E8L99_00500</name>
</gene>
<dbReference type="OrthoDB" id="9808281at2"/>
<dbReference type="GO" id="GO:0008897">
    <property type="term" value="F:holo-[acyl-carrier-protein] synthase activity"/>
    <property type="evidence" value="ECO:0007669"/>
    <property type="project" value="InterPro"/>
</dbReference>
<reference evidence="4 5" key="1">
    <citation type="submission" date="2019-04" db="EMBL/GenBank/DDBJ databases">
        <title>Phreatobacter aquaticus sp. nov.</title>
        <authorList>
            <person name="Choi A."/>
            <person name="Baek K."/>
        </authorList>
    </citation>
    <scope>NUCLEOTIDE SEQUENCE [LARGE SCALE GENOMIC DNA]</scope>
    <source>
        <strain evidence="4 5">NMCR1094</strain>
    </source>
</reference>
<proteinExistence type="inferred from homology"/>
<dbReference type="Pfam" id="PF01648">
    <property type="entry name" value="ACPS"/>
    <property type="match status" value="1"/>
</dbReference>
<accession>A0A4D7QD84</accession>